<evidence type="ECO:0000313" key="4">
    <source>
        <dbReference type="Proteomes" id="UP001497382"/>
    </source>
</evidence>
<dbReference type="PROSITE" id="PS50144">
    <property type="entry name" value="MATH"/>
    <property type="match status" value="1"/>
</dbReference>
<evidence type="ECO:0000259" key="2">
    <source>
        <dbReference type="PROSITE" id="PS50144"/>
    </source>
</evidence>
<dbReference type="GO" id="GO:0030163">
    <property type="term" value="P:protein catabolic process"/>
    <property type="evidence" value="ECO:0007669"/>
    <property type="project" value="UniProtKB-ARBA"/>
</dbReference>
<dbReference type="PANTHER" id="PTHR24413">
    <property type="entry name" value="SPECKLE-TYPE POZ PROTEIN"/>
    <property type="match status" value="1"/>
</dbReference>
<dbReference type="InterPro" id="IPR011333">
    <property type="entry name" value="SKP1/BTB/POZ_sf"/>
</dbReference>
<dbReference type="SMART" id="SM00225">
    <property type="entry name" value="BTB"/>
    <property type="match status" value="1"/>
</dbReference>
<dbReference type="InterPro" id="IPR000210">
    <property type="entry name" value="BTB/POZ_dom"/>
</dbReference>
<dbReference type="AlphaFoldDB" id="A0AAV1ZMY5"/>
<dbReference type="InterPro" id="IPR008974">
    <property type="entry name" value="TRAF-like"/>
</dbReference>
<comment type="caution">
    <text evidence="3">The sequence shown here is derived from an EMBL/GenBank/DDBJ whole genome shotgun (WGS) entry which is preliminary data.</text>
</comment>
<sequence length="425" mass="48397">MSSILKYDSGFYTFTWAIKNFSFCREVKGGCLKSPKFVIETCGEIEWELVLYPYGHDVGGYIACDLRLLSQMSITATLRISIDGVDGLSYFSVERINQKFPGEVFSGIDCFVKRDEIFSKKCFYLPKDTLTVRCEIRRRFTEKPLIKHCGIRSEIGIKHISVPWDIKHFSGLQLNQRLKFPFSLNLEKEPRFEIHLYVDGDASDSSLRIEIKKESLKGTTYNANAWDNYGCGIRMSCEASILDSKGIPSLSVAGMRYFNSCASDVVWQLPEIAKRIDLITKKDLFLPDDLLSLCLHLTVSNGFMESLPAEVLPIYPESRCVSRNSTIKADLKSLYREQNLCDVTLKTANKIFKVHKAILACRSPVFKAMFEHDMVENNSGIVNISDVDSKTLEHLLFFMYADQLEDEVDSKTAIQLYCAADKYQC</sequence>
<keyword evidence="4" id="KW-1185">Reference proteome</keyword>
<reference evidence="3 4" key="1">
    <citation type="submission" date="2024-04" db="EMBL/GenBank/DDBJ databases">
        <authorList>
            <person name="Rising A."/>
            <person name="Reimegard J."/>
            <person name="Sonavane S."/>
            <person name="Akerstrom W."/>
            <person name="Nylinder S."/>
            <person name="Hedman E."/>
            <person name="Kallberg Y."/>
        </authorList>
    </citation>
    <scope>NUCLEOTIDE SEQUENCE [LARGE SCALE GENOMIC DNA]</scope>
</reference>
<feature type="domain" description="BTB" evidence="1">
    <location>
        <begin position="341"/>
        <end position="408"/>
    </location>
</feature>
<evidence type="ECO:0000313" key="3">
    <source>
        <dbReference type="EMBL" id="CAL1272887.1"/>
    </source>
</evidence>
<evidence type="ECO:0008006" key="5">
    <source>
        <dbReference type="Google" id="ProtNLM"/>
    </source>
</evidence>
<dbReference type="Proteomes" id="UP001497382">
    <property type="component" value="Unassembled WGS sequence"/>
</dbReference>
<dbReference type="InterPro" id="IPR002083">
    <property type="entry name" value="MATH/TRAF_dom"/>
</dbReference>
<evidence type="ECO:0000259" key="1">
    <source>
        <dbReference type="PROSITE" id="PS50097"/>
    </source>
</evidence>
<proteinExistence type="predicted"/>
<protein>
    <recommendedName>
        <fullName evidence="5">BTB/POZ domain-containing protein</fullName>
    </recommendedName>
</protein>
<name>A0AAV1ZMY5_9ARAC</name>
<dbReference type="Pfam" id="PF22486">
    <property type="entry name" value="MATH_2"/>
    <property type="match status" value="1"/>
</dbReference>
<dbReference type="SUPFAM" id="SSF49599">
    <property type="entry name" value="TRAF domain-like"/>
    <property type="match status" value="1"/>
</dbReference>
<gene>
    <name evidence="3" type="ORF">LARSCL_LOCUS6638</name>
</gene>
<accession>A0AAV1ZMY5</accession>
<feature type="domain" description="MATH" evidence="2">
    <location>
        <begin position="11"/>
        <end position="136"/>
    </location>
</feature>
<dbReference type="Gene3D" id="2.60.210.10">
    <property type="entry name" value="Apoptosis, Tumor Necrosis Factor Receptor Associated Protein 2, Chain A"/>
    <property type="match status" value="1"/>
</dbReference>
<dbReference type="Gene3D" id="3.30.710.10">
    <property type="entry name" value="Potassium Channel Kv1.1, Chain A"/>
    <property type="match status" value="1"/>
</dbReference>
<dbReference type="PROSITE" id="PS50097">
    <property type="entry name" value="BTB"/>
    <property type="match status" value="1"/>
</dbReference>
<dbReference type="Pfam" id="PF00651">
    <property type="entry name" value="BTB"/>
    <property type="match status" value="1"/>
</dbReference>
<dbReference type="EMBL" id="CAXIEN010000064">
    <property type="protein sequence ID" value="CAL1272887.1"/>
    <property type="molecule type" value="Genomic_DNA"/>
</dbReference>
<dbReference type="SUPFAM" id="SSF54695">
    <property type="entry name" value="POZ domain"/>
    <property type="match status" value="1"/>
</dbReference>
<dbReference type="CDD" id="cd18186">
    <property type="entry name" value="BTB_POZ_ZBTB_KLHL-like"/>
    <property type="match status" value="1"/>
</dbReference>
<organism evidence="3 4">
    <name type="scientific">Larinioides sclopetarius</name>
    <dbReference type="NCBI Taxonomy" id="280406"/>
    <lineage>
        <taxon>Eukaryota</taxon>
        <taxon>Metazoa</taxon>
        <taxon>Ecdysozoa</taxon>
        <taxon>Arthropoda</taxon>
        <taxon>Chelicerata</taxon>
        <taxon>Arachnida</taxon>
        <taxon>Araneae</taxon>
        <taxon>Araneomorphae</taxon>
        <taxon>Entelegynae</taxon>
        <taxon>Araneoidea</taxon>
        <taxon>Araneidae</taxon>
        <taxon>Larinioides</taxon>
    </lineage>
</organism>